<dbReference type="PROSITE" id="PS50005">
    <property type="entry name" value="TPR"/>
    <property type="match status" value="2"/>
</dbReference>
<dbReference type="Pfam" id="PF14559">
    <property type="entry name" value="TPR_19"/>
    <property type="match status" value="3"/>
</dbReference>
<accession>A0AAE3ISA3</accession>
<name>A0AAE3ISA3_9BACI</name>
<protein>
    <submittedName>
        <fullName evidence="4">Tetratricopeptide repeat protein</fullName>
    </submittedName>
</protein>
<comment type="caution">
    <text evidence="4">The sequence shown here is derived from an EMBL/GenBank/DDBJ whole genome shotgun (WGS) entry which is preliminary data.</text>
</comment>
<dbReference type="EMBL" id="JAOUSF010000003">
    <property type="protein sequence ID" value="MCU9613703.1"/>
    <property type="molecule type" value="Genomic_DNA"/>
</dbReference>
<evidence type="ECO:0000256" key="1">
    <source>
        <dbReference type="ARBA" id="ARBA00022737"/>
    </source>
</evidence>
<keyword evidence="5" id="KW-1185">Reference proteome</keyword>
<reference evidence="4" key="1">
    <citation type="submission" date="2022-10" db="EMBL/GenBank/DDBJ databases">
        <title>Description of Fervidibacillus gen. nov. in the family Fervidibacillaceae fam. nov. with two species, Fervidibacillus albus sp. nov., and Fervidibacillus halotolerans sp. nov., isolated from tidal flat sediments.</title>
        <authorList>
            <person name="Kwon K.K."/>
            <person name="Yang S.-H."/>
        </authorList>
    </citation>
    <scope>NUCLEOTIDE SEQUENCE</scope>
    <source>
        <strain evidence="4">JCM 19140</strain>
    </source>
</reference>
<keyword evidence="2 3" id="KW-0802">TPR repeat</keyword>
<dbReference type="SUPFAM" id="SSF48452">
    <property type="entry name" value="TPR-like"/>
    <property type="match status" value="2"/>
</dbReference>
<dbReference type="PANTHER" id="PTHR45586:SF15">
    <property type="entry name" value="TPR REPEAT-CONTAINING PROTEIN YPIA"/>
    <property type="match status" value="1"/>
</dbReference>
<dbReference type="AlphaFoldDB" id="A0AAE3ISA3"/>
<dbReference type="InterPro" id="IPR051012">
    <property type="entry name" value="CellSynth/LPSAsmb/PSIAsmb"/>
</dbReference>
<dbReference type="Proteomes" id="UP001209318">
    <property type="component" value="Unassembled WGS sequence"/>
</dbReference>
<dbReference type="InterPro" id="IPR019734">
    <property type="entry name" value="TPR_rpt"/>
</dbReference>
<dbReference type="InterPro" id="IPR011990">
    <property type="entry name" value="TPR-like_helical_dom_sf"/>
</dbReference>
<evidence type="ECO:0000313" key="4">
    <source>
        <dbReference type="EMBL" id="MCU9613703.1"/>
    </source>
</evidence>
<dbReference type="Pfam" id="PF13176">
    <property type="entry name" value="TPR_7"/>
    <property type="match status" value="1"/>
</dbReference>
<dbReference type="RefSeq" id="WP_263072941.1">
    <property type="nucleotide sequence ID" value="NZ_JAOUSF010000003.1"/>
</dbReference>
<feature type="repeat" description="TPR" evidence="3">
    <location>
        <begin position="237"/>
        <end position="270"/>
    </location>
</feature>
<organism evidence="4 5">
    <name type="scientific">Perspicuibacillus lycopersici</name>
    <dbReference type="NCBI Taxonomy" id="1325689"/>
    <lineage>
        <taxon>Bacteria</taxon>
        <taxon>Bacillati</taxon>
        <taxon>Bacillota</taxon>
        <taxon>Bacilli</taxon>
        <taxon>Bacillales</taxon>
        <taxon>Bacillaceae</taxon>
        <taxon>Perspicuibacillus</taxon>
    </lineage>
</organism>
<proteinExistence type="predicted"/>
<feature type="repeat" description="TPR" evidence="3">
    <location>
        <begin position="203"/>
        <end position="236"/>
    </location>
</feature>
<dbReference type="Gene3D" id="1.25.40.10">
    <property type="entry name" value="Tetratricopeptide repeat domain"/>
    <property type="match status" value="3"/>
</dbReference>
<evidence type="ECO:0000256" key="3">
    <source>
        <dbReference type="PROSITE-ProRule" id="PRU00339"/>
    </source>
</evidence>
<sequence length="421" mass="48403">MNQMMQCIQLLENGELDKAYELLNKIKDSGTEDEIYELAEQMANFGFLEEAASLYQKLLESYPGEGELLISLAEININLDKEEEALLELEKITRDDPSYIEALLLQADLYQMDGLFEVSEQKLLEAQRMAPQEPVIHFALAELYASIGKFAEAVYQYEQVMKEMDEIAGVNMNQRLADVYSTAGEFEKALEYYEVALNKKLDINVLYGYGLTAYQAGLYQTAIQKLTEVIELDPEYGSAYLPLARAYEHEEELDNAIEVVKKGMKTDPFNKEIHYFAGKISAKLGNESDAEKFLREAIAIDSTYIEAILTINKLLLSQDRYHEIIEIVEPIISDGEEDPDMLWDFARACREEERYSDALNSYRKAYSYLKNNDEFLQNYGFFLLEEGIIHDAIEIFKQLQKNDPTNVEYIDVLERLESSDN</sequence>
<keyword evidence="1" id="KW-0677">Repeat</keyword>
<evidence type="ECO:0000256" key="2">
    <source>
        <dbReference type="ARBA" id="ARBA00022803"/>
    </source>
</evidence>
<dbReference type="SMART" id="SM00028">
    <property type="entry name" value="TPR"/>
    <property type="match status" value="8"/>
</dbReference>
<evidence type="ECO:0000313" key="5">
    <source>
        <dbReference type="Proteomes" id="UP001209318"/>
    </source>
</evidence>
<gene>
    <name evidence="4" type="ORF">OEV98_09030</name>
</gene>
<dbReference type="PANTHER" id="PTHR45586">
    <property type="entry name" value="TPR REPEAT-CONTAINING PROTEIN PA4667"/>
    <property type="match status" value="1"/>
</dbReference>